<keyword evidence="5" id="KW-1185">Reference proteome</keyword>
<feature type="compositionally biased region" description="Pro residues" evidence="2">
    <location>
        <begin position="487"/>
        <end position="496"/>
    </location>
</feature>
<dbReference type="PANTHER" id="PTHR48050">
    <property type="entry name" value="STEROL 3-BETA-GLUCOSYLTRANSFERASE"/>
    <property type="match status" value="1"/>
</dbReference>
<accession>A0A1G9QKZ3</accession>
<dbReference type="InterPro" id="IPR035595">
    <property type="entry name" value="UDP_glycos_trans_CS"/>
</dbReference>
<dbReference type="PROSITE" id="PS00375">
    <property type="entry name" value="UDPGT"/>
    <property type="match status" value="1"/>
</dbReference>
<dbReference type="InterPro" id="IPR010610">
    <property type="entry name" value="EryCIII-like_C"/>
</dbReference>
<reference evidence="5" key="1">
    <citation type="submission" date="2016-10" db="EMBL/GenBank/DDBJ databases">
        <authorList>
            <person name="Varghese N."/>
            <person name="Submissions S."/>
        </authorList>
    </citation>
    <scope>NUCLEOTIDE SEQUENCE [LARGE SCALE GENOMIC DNA]</scope>
    <source>
        <strain evidence="5">EPL6</strain>
    </source>
</reference>
<organism evidence="4 5">
    <name type="scientific">Oryzisolibacter propanilivorax</name>
    <dbReference type="NCBI Taxonomy" id="1527607"/>
    <lineage>
        <taxon>Bacteria</taxon>
        <taxon>Pseudomonadati</taxon>
        <taxon>Pseudomonadota</taxon>
        <taxon>Betaproteobacteria</taxon>
        <taxon>Burkholderiales</taxon>
        <taxon>Comamonadaceae</taxon>
        <taxon>Oryzisolibacter</taxon>
    </lineage>
</organism>
<dbReference type="STRING" id="1527607.SAMN05428957_102402"/>
<feature type="region of interest" description="Disordered" evidence="2">
    <location>
        <begin position="458"/>
        <end position="496"/>
    </location>
</feature>
<evidence type="ECO:0000256" key="1">
    <source>
        <dbReference type="ARBA" id="ARBA00022679"/>
    </source>
</evidence>
<feature type="domain" description="Erythromycin biosynthesis protein CIII-like C-terminal" evidence="3">
    <location>
        <begin position="310"/>
        <end position="407"/>
    </location>
</feature>
<evidence type="ECO:0000259" key="3">
    <source>
        <dbReference type="Pfam" id="PF06722"/>
    </source>
</evidence>
<evidence type="ECO:0000313" key="4">
    <source>
        <dbReference type="EMBL" id="SDM11694.1"/>
    </source>
</evidence>
<dbReference type="Gene3D" id="3.40.50.2000">
    <property type="entry name" value="Glycogen Phosphorylase B"/>
    <property type="match status" value="2"/>
</dbReference>
<dbReference type="EMBL" id="FNHP01000002">
    <property type="protein sequence ID" value="SDM11694.1"/>
    <property type="molecule type" value="Genomic_DNA"/>
</dbReference>
<dbReference type="SUPFAM" id="SSF53756">
    <property type="entry name" value="UDP-Glycosyltransferase/glycogen phosphorylase"/>
    <property type="match status" value="1"/>
</dbReference>
<feature type="compositionally biased region" description="Low complexity" evidence="2">
    <location>
        <begin position="476"/>
        <end position="486"/>
    </location>
</feature>
<evidence type="ECO:0000256" key="2">
    <source>
        <dbReference type="SAM" id="MobiDB-lite"/>
    </source>
</evidence>
<name>A0A1G9QKZ3_9BURK</name>
<sequence length="496" mass="50913">MTHFAVIAPVFPSHVRALEALAGALLARGHRVSWLAPADVGGLLRTPGIELHALGAATHPPGSLAGMVARAARPGGPLGLRRVIQDMAGATDMLCREAPPLLSRLGVQAVLADQMEAAGGLVAEHLGLPWVSVACALPVNREPALPLPVMHWGHADHEMGLRMNEGSAQVYDRLMAPHARVVAHWAAAWGLAPRTRIDQCLSPRLQLSQTVAGFDFPRRDGALQHVGPLRAPEATHAAEDDSALAAHAPGLTRTRPFVFASLGTLQGGRMGLFTRIARACRALDVQLLVAHCDALNTHQAEALRRAGATWVTGFAPQAAAVARADVVVTHGGLNTVMDALAAGTPMLVLPIAFDQPGCAARVLRSGAGLRVLPALATTGALRRALARLLAEPSFRTAARALAPQVRAAGGAERAADLIEELLGAGFAAKCAATVPAMPTPATCAAALAQSHVAGRAVPARTTHAMPASAPADKAHTPAGAAAASLGPPSPTPGAVS</sequence>
<dbReference type="PANTHER" id="PTHR48050:SF13">
    <property type="entry name" value="STEROL 3-BETA-GLUCOSYLTRANSFERASE UGT80A2"/>
    <property type="match status" value="1"/>
</dbReference>
<gene>
    <name evidence="4" type="ORF">SAMN05428957_102402</name>
</gene>
<dbReference type="InterPro" id="IPR050426">
    <property type="entry name" value="Glycosyltransferase_28"/>
</dbReference>
<dbReference type="Pfam" id="PF06722">
    <property type="entry name" value="EryCIII-like_C"/>
    <property type="match status" value="1"/>
</dbReference>
<dbReference type="Proteomes" id="UP000198552">
    <property type="component" value="Unassembled WGS sequence"/>
</dbReference>
<dbReference type="OrthoDB" id="9805366at2"/>
<proteinExistence type="predicted"/>
<keyword evidence="1 4" id="KW-0808">Transferase</keyword>
<evidence type="ECO:0000313" key="5">
    <source>
        <dbReference type="Proteomes" id="UP000198552"/>
    </source>
</evidence>
<dbReference type="AlphaFoldDB" id="A0A1G9QKZ3"/>
<protein>
    <submittedName>
        <fullName evidence="4">Zeaxanthin glucosyltransferase</fullName>
    </submittedName>
</protein>
<dbReference type="GO" id="GO:0016757">
    <property type="term" value="F:glycosyltransferase activity"/>
    <property type="evidence" value="ECO:0007669"/>
    <property type="project" value="UniProtKB-ARBA"/>
</dbReference>